<organism evidence="1 2">
    <name type="scientific">Panagrolaimus sp. ES5</name>
    <dbReference type="NCBI Taxonomy" id="591445"/>
    <lineage>
        <taxon>Eukaryota</taxon>
        <taxon>Metazoa</taxon>
        <taxon>Ecdysozoa</taxon>
        <taxon>Nematoda</taxon>
        <taxon>Chromadorea</taxon>
        <taxon>Rhabditida</taxon>
        <taxon>Tylenchina</taxon>
        <taxon>Panagrolaimomorpha</taxon>
        <taxon>Panagrolaimoidea</taxon>
        <taxon>Panagrolaimidae</taxon>
        <taxon>Panagrolaimus</taxon>
    </lineage>
</organism>
<name>A0AC34FQK8_9BILA</name>
<dbReference type="Proteomes" id="UP000887579">
    <property type="component" value="Unplaced"/>
</dbReference>
<proteinExistence type="predicted"/>
<dbReference type="WBParaSite" id="ES5_v2.g19088.t1">
    <property type="protein sequence ID" value="ES5_v2.g19088.t1"/>
    <property type="gene ID" value="ES5_v2.g19088"/>
</dbReference>
<reference evidence="2" key="1">
    <citation type="submission" date="2022-11" db="UniProtKB">
        <authorList>
            <consortium name="WormBaseParasite"/>
        </authorList>
    </citation>
    <scope>IDENTIFICATION</scope>
</reference>
<sequence>TAKIPSLAHTPIPAAAVTATTPTTPATPKTATTFSITPPSTIVSTPPSIILGKKKKRVTDLKCSEIRWFLKKDNDTKWSPLKGYDSMIVEVAWRNRNGIVVDEETQKLFDEMPKTDDVICLEGLYMLDTKDEKLDSVYWKDESLPLRRGSWFQVDTMQPLSMDLADAIEKHHLTSFRDQSIPDGPVFSDTESSKRPVLTTISWNDHDEIRWNSVIDIVWHNNSKTNRLIRFVTRSKGTVLRRGYTEEAQLDDGKPDFSDLILVVHGIGQKGYENLIAKNTGQMREVILHLMEKYYPNEKRRPMILPIEWRAALILDEGLTDMITLPRMPSMRHALNSIAMDIMYYQSPLYRSEIINGVIRSMNHTYQIFARNNPNFSGKISLVAHSLGSVIAYDVLTNWSPLLLYDQFVTSAIKEHLKQSGIDAEERKILEDFHSSRVKLFEDEDKVNSILLKTDEKLEFCVENMFAIGSPLAVFLVMRGVDYKKVLPSNENVKHIYNIFHPYDPVAYRLEPLYDSHYKHIRPVKLFYYADERAKQSYAKLPYELHKSYVRKLKKQQKKAKEKSKNGEKDDSKEEEDDESDDDDNSDALSTGSSPRSESPVPDGSEEAGGGHNVPPELPAPASSGSGKWWKFGGGSAVVAPTAQTEEPIELAKEAESGGSAASSNSPIPPAAHTTNGPKPLTLIEALVDKIPPDRRLQANIHSEIQRLDFFLQPSLTEKSYWSLLKSHFAYWQSYDLIAFMLNVLYPQPHEQPLVPPPVPPPPAAAVPVAR</sequence>
<accession>A0AC34FQK8</accession>
<evidence type="ECO:0000313" key="2">
    <source>
        <dbReference type="WBParaSite" id="ES5_v2.g19088.t1"/>
    </source>
</evidence>
<evidence type="ECO:0000313" key="1">
    <source>
        <dbReference type="Proteomes" id="UP000887579"/>
    </source>
</evidence>
<protein>
    <submittedName>
        <fullName evidence="2">DDHD domain-containing protein</fullName>
    </submittedName>
</protein>